<dbReference type="GO" id="GO:0016491">
    <property type="term" value="F:oxidoreductase activity"/>
    <property type="evidence" value="ECO:0007669"/>
    <property type="project" value="UniProtKB-KW"/>
</dbReference>
<dbReference type="Proteomes" id="UP000593571">
    <property type="component" value="Unassembled WGS sequence"/>
</dbReference>
<dbReference type="InterPro" id="IPR002347">
    <property type="entry name" value="SDR_fam"/>
</dbReference>
<dbReference type="Pfam" id="PF00106">
    <property type="entry name" value="adh_short"/>
    <property type="match status" value="1"/>
</dbReference>
<dbReference type="PANTHER" id="PTHR43157:SF32">
    <property type="entry name" value="RETINOL DEHYDROGENASE 12"/>
    <property type="match status" value="1"/>
</dbReference>
<dbReference type="AlphaFoldDB" id="A0A7J8IQW9"/>
<organism evidence="3 4">
    <name type="scientific">Rousettus aegyptiacus</name>
    <name type="common">Egyptian fruit bat</name>
    <name type="synonym">Pteropus aegyptiacus</name>
    <dbReference type="NCBI Taxonomy" id="9407"/>
    <lineage>
        <taxon>Eukaryota</taxon>
        <taxon>Metazoa</taxon>
        <taxon>Chordata</taxon>
        <taxon>Craniata</taxon>
        <taxon>Vertebrata</taxon>
        <taxon>Euteleostomi</taxon>
        <taxon>Mammalia</taxon>
        <taxon>Eutheria</taxon>
        <taxon>Laurasiatheria</taxon>
        <taxon>Chiroptera</taxon>
        <taxon>Yinpterochiroptera</taxon>
        <taxon>Pteropodoidea</taxon>
        <taxon>Pteropodidae</taxon>
        <taxon>Rousettinae</taxon>
        <taxon>Rousettus</taxon>
    </lineage>
</organism>
<evidence type="ECO:0000313" key="4">
    <source>
        <dbReference type="Proteomes" id="UP000593571"/>
    </source>
</evidence>
<sequence>MQEQEGVYFRLESRPQSAHLRSKHCILFLRVLCLTDKLKIRKFIAGGVCRTNVQLTGKVAVVTGSNTGIGKETARELARKGARIYMACRDTQKGESAASEIRADTKNSQVLVRKLDLSDTKSIRAFAEGFLAEEKQLHILINNAGVFMCPYSKTADGFETHLGVNHLASWPTCFLLMSWPRGSKALASPPTQYTQASSTLK</sequence>
<dbReference type="PANTHER" id="PTHR43157">
    <property type="entry name" value="PHOSPHATIDYLINOSITOL-GLYCAN BIOSYNTHESIS CLASS F PROTEIN-RELATED"/>
    <property type="match status" value="1"/>
</dbReference>
<dbReference type="EMBL" id="JACASE010000003">
    <property type="protein sequence ID" value="KAF6486993.1"/>
    <property type="molecule type" value="Genomic_DNA"/>
</dbReference>
<dbReference type="PRINTS" id="PR00081">
    <property type="entry name" value="GDHRDH"/>
</dbReference>
<protein>
    <submittedName>
        <fullName evidence="3">Retinol dehydrogenase 12</fullName>
    </submittedName>
</protein>
<accession>A0A7J8IQW9</accession>
<evidence type="ECO:0000313" key="3">
    <source>
        <dbReference type="EMBL" id="KAF6486993.1"/>
    </source>
</evidence>
<evidence type="ECO:0000256" key="2">
    <source>
        <dbReference type="ARBA" id="ARBA00023002"/>
    </source>
</evidence>
<dbReference type="Gene3D" id="3.40.50.720">
    <property type="entry name" value="NAD(P)-binding Rossmann-like Domain"/>
    <property type="match status" value="1"/>
</dbReference>
<keyword evidence="4" id="KW-1185">Reference proteome</keyword>
<comment type="similarity">
    <text evidence="1">Belongs to the short-chain dehydrogenases/reductases (SDR) family.</text>
</comment>
<reference evidence="3 4" key="1">
    <citation type="journal article" date="2020" name="Nature">
        <title>Six reference-quality genomes reveal evolution of bat adaptations.</title>
        <authorList>
            <person name="Jebb D."/>
            <person name="Huang Z."/>
            <person name="Pippel M."/>
            <person name="Hughes G.M."/>
            <person name="Lavrichenko K."/>
            <person name="Devanna P."/>
            <person name="Winkler S."/>
            <person name="Jermiin L.S."/>
            <person name="Skirmuntt E.C."/>
            <person name="Katzourakis A."/>
            <person name="Burkitt-Gray L."/>
            <person name="Ray D.A."/>
            <person name="Sullivan K.A.M."/>
            <person name="Roscito J.G."/>
            <person name="Kirilenko B.M."/>
            <person name="Davalos L.M."/>
            <person name="Corthals A.P."/>
            <person name="Power M.L."/>
            <person name="Jones G."/>
            <person name="Ransome R.D."/>
            <person name="Dechmann D.K.N."/>
            <person name="Locatelli A.G."/>
            <person name="Puechmaille S.J."/>
            <person name="Fedrigo O."/>
            <person name="Jarvis E.D."/>
            <person name="Hiller M."/>
            <person name="Vernes S.C."/>
            <person name="Myers E.W."/>
            <person name="Teeling E.C."/>
        </authorList>
    </citation>
    <scope>NUCLEOTIDE SEQUENCE [LARGE SCALE GENOMIC DNA]</scope>
    <source>
        <strain evidence="3">MRouAeg1</strain>
        <tissue evidence="3">Muscle</tissue>
    </source>
</reference>
<name>A0A7J8IQW9_ROUAE</name>
<dbReference type="InterPro" id="IPR036291">
    <property type="entry name" value="NAD(P)-bd_dom_sf"/>
</dbReference>
<evidence type="ECO:0000256" key="1">
    <source>
        <dbReference type="ARBA" id="ARBA00006484"/>
    </source>
</evidence>
<keyword evidence="2" id="KW-0560">Oxidoreductase</keyword>
<proteinExistence type="inferred from homology"/>
<gene>
    <name evidence="3" type="ORF">HJG63_016543</name>
</gene>
<dbReference type="SUPFAM" id="SSF51735">
    <property type="entry name" value="NAD(P)-binding Rossmann-fold domains"/>
    <property type="match status" value="1"/>
</dbReference>
<comment type="caution">
    <text evidence="3">The sequence shown here is derived from an EMBL/GenBank/DDBJ whole genome shotgun (WGS) entry which is preliminary data.</text>
</comment>